<keyword evidence="2" id="KW-0472">Membrane</keyword>
<sequence>MEVQTAQTLVSRATFESQCRACAAFLGKTNGRDKLFRLLQFLARLVRGTSGSVSVQQTALHVEMTLSSSRQTFRLFKFLNVLAANMVYRVDHGALVDVIQSLADLAIAMWFVLDNMSWLCKAKLFARGDAAQFSRRAGRFWFLNSVLNVVVKLLMLRQLQEQAAESRAKADASQVGEPARAEMKLVEKQQRLCMLDLSRSVLDLPISYSMTQLPKQQFSPSLTGACGVISSVIGCWQQWPGK</sequence>
<keyword evidence="3" id="KW-0576">Peroxisome</keyword>
<dbReference type="OrthoDB" id="411017at2759"/>
<organism evidence="5 6">
    <name type="scientific">Porphyridium purpureum</name>
    <name type="common">Red alga</name>
    <name type="synonym">Porphyridium cruentum</name>
    <dbReference type="NCBI Taxonomy" id="35688"/>
    <lineage>
        <taxon>Eukaryota</taxon>
        <taxon>Rhodophyta</taxon>
        <taxon>Bangiophyceae</taxon>
        <taxon>Porphyridiales</taxon>
        <taxon>Porphyridiaceae</taxon>
        <taxon>Porphyridium</taxon>
    </lineage>
</organism>
<comment type="caution">
    <text evidence="5">The sequence shown here is derived from an EMBL/GenBank/DDBJ whole genome shotgun (WGS) entry which is preliminary data.</text>
</comment>
<dbReference type="AlphaFoldDB" id="A0A5J4YT20"/>
<evidence type="ECO:0000313" key="5">
    <source>
        <dbReference type="EMBL" id="KAA8494378.1"/>
    </source>
</evidence>
<evidence type="ECO:0000313" key="6">
    <source>
        <dbReference type="Proteomes" id="UP000324585"/>
    </source>
</evidence>
<keyword evidence="6" id="KW-1185">Reference proteome</keyword>
<name>A0A5J4YT20_PORPP</name>
<reference evidence="6" key="1">
    <citation type="journal article" date="2019" name="Nat. Commun.">
        <title>Expansion of phycobilisome linker gene families in mesophilic red algae.</title>
        <authorList>
            <person name="Lee J."/>
            <person name="Kim D."/>
            <person name="Bhattacharya D."/>
            <person name="Yoon H.S."/>
        </authorList>
    </citation>
    <scope>NUCLEOTIDE SEQUENCE [LARGE SCALE GENOMIC DNA]</scope>
    <source>
        <strain evidence="6">CCMP 1328</strain>
    </source>
</reference>
<dbReference type="Pfam" id="PF05648">
    <property type="entry name" value="PEX11"/>
    <property type="match status" value="1"/>
</dbReference>
<dbReference type="Proteomes" id="UP000324585">
    <property type="component" value="Unassembled WGS sequence"/>
</dbReference>
<evidence type="ECO:0000256" key="1">
    <source>
        <dbReference type="ARBA" id="ARBA00022593"/>
    </source>
</evidence>
<dbReference type="GO" id="GO:0016559">
    <property type="term" value="P:peroxisome fission"/>
    <property type="evidence" value="ECO:0007669"/>
    <property type="project" value="InterPro"/>
</dbReference>
<proteinExistence type="predicted"/>
<dbReference type="InterPro" id="IPR008733">
    <property type="entry name" value="PEX11"/>
</dbReference>
<evidence type="ECO:0000256" key="3">
    <source>
        <dbReference type="ARBA" id="ARBA00023140"/>
    </source>
</evidence>
<comment type="subcellular location">
    <subcellularLocation>
        <location evidence="4">Peroxisome membrane</location>
    </subcellularLocation>
</comment>
<keyword evidence="1" id="KW-0962">Peroxisome biogenesis</keyword>
<accession>A0A5J4YT20</accession>
<dbReference type="PANTHER" id="PTHR12652">
    <property type="entry name" value="PEROXISOMAL BIOGENESIS FACTOR 11"/>
    <property type="match status" value="1"/>
</dbReference>
<dbReference type="OMA" id="QFVWAGR"/>
<dbReference type="GO" id="GO:0005778">
    <property type="term" value="C:peroxisomal membrane"/>
    <property type="evidence" value="ECO:0007669"/>
    <property type="project" value="UniProtKB-SubCell"/>
</dbReference>
<protein>
    <submittedName>
        <fullName evidence="5">Peroxisomal membrane protein 11D</fullName>
    </submittedName>
</protein>
<dbReference type="PANTHER" id="PTHR12652:SF50">
    <property type="entry name" value="PEROXIN 11"/>
    <property type="match status" value="1"/>
</dbReference>
<evidence type="ECO:0000256" key="2">
    <source>
        <dbReference type="ARBA" id="ARBA00023136"/>
    </source>
</evidence>
<dbReference type="EMBL" id="VRMN01000004">
    <property type="protein sequence ID" value="KAA8494378.1"/>
    <property type="molecule type" value="Genomic_DNA"/>
</dbReference>
<gene>
    <name evidence="5" type="ORF">FVE85_2619</name>
</gene>
<evidence type="ECO:0000256" key="4">
    <source>
        <dbReference type="ARBA" id="ARBA00046271"/>
    </source>
</evidence>